<sequence length="111" mass="12937">MTDKMFKLSDKYANLLIEVWETKIKVVDDSRPNPRVTIFYGDLLEPSTMVYFKSRQWFYSKPYGVGVLHGMWTNSDGEAKSVYDFLTDIISFGRPVEVVFDPRHFTPKGMI</sequence>
<organism evidence="1 2">
    <name type="scientific">Actinomyces bouchesdurhonensis</name>
    <dbReference type="NCBI Taxonomy" id="1852361"/>
    <lineage>
        <taxon>Bacteria</taxon>
        <taxon>Bacillati</taxon>
        <taxon>Actinomycetota</taxon>
        <taxon>Actinomycetes</taxon>
        <taxon>Actinomycetales</taxon>
        <taxon>Actinomycetaceae</taxon>
        <taxon>Actinomyces</taxon>
    </lineage>
</organism>
<gene>
    <name evidence="1" type="ORF">HXK09_00130</name>
</gene>
<dbReference type="EMBL" id="JABZGF010000001">
    <property type="protein sequence ID" value="MBF0965586.1"/>
    <property type="molecule type" value="Genomic_DNA"/>
</dbReference>
<evidence type="ECO:0000313" key="1">
    <source>
        <dbReference type="EMBL" id="MBF0965586.1"/>
    </source>
</evidence>
<dbReference type="Proteomes" id="UP000759246">
    <property type="component" value="Unassembled WGS sequence"/>
</dbReference>
<evidence type="ECO:0000313" key="2">
    <source>
        <dbReference type="Proteomes" id="UP000759246"/>
    </source>
</evidence>
<comment type="caution">
    <text evidence="1">The sequence shown here is derived from an EMBL/GenBank/DDBJ whole genome shotgun (WGS) entry which is preliminary data.</text>
</comment>
<name>A0A929RN88_9ACTO</name>
<accession>A0A929RN88</accession>
<proteinExistence type="predicted"/>
<dbReference type="AlphaFoldDB" id="A0A929RN88"/>
<protein>
    <submittedName>
        <fullName evidence="1">Uncharacterized protein</fullName>
    </submittedName>
</protein>
<reference evidence="1" key="1">
    <citation type="submission" date="2020-04" db="EMBL/GenBank/DDBJ databases">
        <title>Deep metagenomics examines the oral microbiome during advanced dental caries in children, revealing novel taxa and co-occurrences with host molecules.</title>
        <authorList>
            <person name="Baker J.L."/>
            <person name="Morton J.T."/>
            <person name="Dinis M."/>
            <person name="Alvarez R."/>
            <person name="Tran N.C."/>
            <person name="Knight R."/>
            <person name="Edlund A."/>
        </authorList>
    </citation>
    <scope>NUCLEOTIDE SEQUENCE</scope>
    <source>
        <strain evidence="1">JCVI_30_bin.13</strain>
    </source>
</reference>